<reference evidence="1 2" key="1">
    <citation type="submission" date="2017-11" db="EMBL/GenBank/DDBJ databases">
        <title>The complete genome sequence and comparative genome analysis of Yersinia enterocolitica strain LC20.</title>
        <authorList>
            <person name="Shi G."/>
            <person name="Su M."/>
            <person name="Liang J."/>
            <person name="Gu W."/>
            <person name="Xiao Y."/>
            <person name="Zhang Z."/>
            <person name="Qiu H."/>
            <person name="Duan R."/>
            <person name="Zhang Z."/>
            <person name="Li Y."/>
            <person name="Zhang X."/>
            <person name="Ling Y."/>
            <person name="Song L."/>
            <person name="Chen M."/>
            <person name="Zhao Y."/>
            <person name="Wu J."/>
            <person name="Jing H."/>
            <person name="Xiao J."/>
            <person name="Wang X."/>
        </authorList>
    </citation>
    <scope>NUCLEOTIDE SEQUENCE [LARGE SCALE GENOMIC DNA]</scope>
    <source>
        <strain evidence="1 2">LC20</strain>
    </source>
</reference>
<name>A0A7U4GGM5_YEREN</name>
<sequence length="60" mass="7089">MTLGIIFNTGYQIIWILRQNNDQDRRARANCNERNNIERIDIGVPLSFGVNYLYRLDIDC</sequence>
<accession>A0A7U4GGM5</accession>
<gene>
    <name evidence="1" type="ORF">LC20_03562</name>
</gene>
<proteinExistence type="predicted"/>
<dbReference type="EMBL" id="CP007448">
    <property type="protein sequence ID" value="AHM74815.1"/>
    <property type="molecule type" value="Genomic_DNA"/>
</dbReference>
<dbReference type="Proteomes" id="UP000230961">
    <property type="component" value="Chromosome"/>
</dbReference>
<evidence type="ECO:0000313" key="2">
    <source>
        <dbReference type="Proteomes" id="UP000230961"/>
    </source>
</evidence>
<evidence type="ECO:0000313" key="1">
    <source>
        <dbReference type="EMBL" id="AHM74815.1"/>
    </source>
</evidence>
<dbReference type="KEGG" id="yel:LC20_03562"/>
<dbReference type="AlphaFoldDB" id="A0A7U4GGM5"/>
<protein>
    <submittedName>
        <fullName evidence="1">Uncharacterized protein</fullName>
    </submittedName>
</protein>
<organism evidence="1 2">
    <name type="scientific">Yersinia enterocolitica LC20</name>
    <dbReference type="NCBI Taxonomy" id="1443113"/>
    <lineage>
        <taxon>Bacteria</taxon>
        <taxon>Pseudomonadati</taxon>
        <taxon>Pseudomonadota</taxon>
        <taxon>Gammaproteobacteria</taxon>
        <taxon>Enterobacterales</taxon>
        <taxon>Yersiniaceae</taxon>
        <taxon>Yersinia</taxon>
    </lineage>
</organism>